<dbReference type="AlphaFoldDB" id="A0A9W8YF46"/>
<name>A0A9W8YF46_9PLEO</name>
<keyword evidence="2" id="KW-1185">Reference proteome</keyword>
<evidence type="ECO:0000313" key="1">
    <source>
        <dbReference type="EMBL" id="KAJ4374758.1"/>
    </source>
</evidence>
<gene>
    <name evidence="1" type="ORF">N0V83_001834</name>
</gene>
<organism evidence="1 2">
    <name type="scientific">Neocucurbitaria cava</name>
    <dbReference type="NCBI Taxonomy" id="798079"/>
    <lineage>
        <taxon>Eukaryota</taxon>
        <taxon>Fungi</taxon>
        <taxon>Dikarya</taxon>
        <taxon>Ascomycota</taxon>
        <taxon>Pezizomycotina</taxon>
        <taxon>Dothideomycetes</taxon>
        <taxon>Pleosporomycetidae</taxon>
        <taxon>Pleosporales</taxon>
        <taxon>Pleosporineae</taxon>
        <taxon>Cucurbitariaceae</taxon>
        <taxon>Neocucurbitaria</taxon>
    </lineage>
</organism>
<reference evidence="1" key="1">
    <citation type="submission" date="2022-10" db="EMBL/GenBank/DDBJ databases">
        <title>Tapping the CABI collections for fungal endophytes: first genome assemblies for Collariella, Neodidymelliopsis, Ascochyta clinopodiicola, Didymella pomorum, Didymosphaeria variabile, Neocosmospora piperis and Neocucurbitaria cava.</title>
        <authorList>
            <person name="Hill R."/>
        </authorList>
    </citation>
    <scope>NUCLEOTIDE SEQUENCE</scope>
    <source>
        <strain evidence="1">IMI 356814</strain>
    </source>
</reference>
<comment type="caution">
    <text evidence="1">The sequence shown here is derived from an EMBL/GenBank/DDBJ whole genome shotgun (WGS) entry which is preliminary data.</text>
</comment>
<protein>
    <submittedName>
        <fullName evidence="1">Uncharacterized protein</fullName>
    </submittedName>
</protein>
<evidence type="ECO:0000313" key="2">
    <source>
        <dbReference type="Proteomes" id="UP001140560"/>
    </source>
</evidence>
<sequence length="152" mass="17288">MVERYHPWNIKAEYPDGLLPLVLVTIDDSSVEVQVIIKVGVAECSSNVECCGHILPPRCECTEAIITIVSIFLRKHFLGQRPLCRQCIRENPSTAMVLVQGETISLELILVEKRLEVCFYQSREDRYALGIVGEDKESARFHSFKSEENFCV</sequence>
<accession>A0A9W8YF46</accession>
<dbReference type="EMBL" id="JAPEUY010000003">
    <property type="protein sequence ID" value="KAJ4374758.1"/>
    <property type="molecule type" value="Genomic_DNA"/>
</dbReference>
<dbReference type="Proteomes" id="UP001140560">
    <property type="component" value="Unassembled WGS sequence"/>
</dbReference>
<proteinExistence type="predicted"/>